<organism evidence="1 2">
    <name type="scientific">Geomicrobium sediminis</name>
    <dbReference type="NCBI Taxonomy" id="1347788"/>
    <lineage>
        <taxon>Bacteria</taxon>
        <taxon>Bacillati</taxon>
        <taxon>Bacillota</taxon>
        <taxon>Bacilli</taxon>
        <taxon>Bacillales</taxon>
        <taxon>Geomicrobium</taxon>
    </lineage>
</organism>
<comment type="caution">
    <text evidence="1">The sequence shown here is derived from an EMBL/GenBank/DDBJ whole genome shotgun (WGS) entry which is preliminary data.</text>
</comment>
<reference evidence="1 2" key="1">
    <citation type="submission" date="2021-01" db="EMBL/GenBank/DDBJ databases">
        <title>Genomic Encyclopedia of Type Strains, Phase IV (KMG-IV): sequencing the most valuable type-strain genomes for metagenomic binning, comparative biology and taxonomic classification.</title>
        <authorList>
            <person name="Goeker M."/>
        </authorList>
    </citation>
    <scope>NUCLEOTIDE SEQUENCE [LARGE SCALE GENOMIC DNA]</scope>
    <source>
        <strain evidence="1 2">DSM 25540</strain>
    </source>
</reference>
<accession>A0ABS2PDN6</accession>
<dbReference type="RefSeq" id="WP_204698092.1">
    <property type="nucleotide sequence ID" value="NZ_JAFBEC010000007.1"/>
</dbReference>
<evidence type="ECO:0000313" key="1">
    <source>
        <dbReference type="EMBL" id="MBM7633446.1"/>
    </source>
</evidence>
<proteinExistence type="predicted"/>
<dbReference type="Pfam" id="PF22116">
    <property type="entry name" value="DUF6944"/>
    <property type="match status" value="1"/>
</dbReference>
<dbReference type="InterPro" id="IPR054224">
    <property type="entry name" value="DUF6944"/>
</dbReference>
<dbReference type="Proteomes" id="UP000741863">
    <property type="component" value="Unassembled WGS sequence"/>
</dbReference>
<name>A0ABS2PDN6_9BACL</name>
<protein>
    <submittedName>
        <fullName evidence="1">tRNA(Ile2) C34 agmatinyltransferase TiaS</fullName>
    </submittedName>
</protein>
<keyword evidence="2" id="KW-1185">Reference proteome</keyword>
<gene>
    <name evidence="1" type="ORF">JOD17_002540</name>
</gene>
<evidence type="ECO:0000313" key="2">
    <source>
        <dbReference type="Proteomes" id="UP000741863"/>
    </source>
</evidence>
<sequence>MGSIQALFGSWAQAIGTVISAIGGTPILVIGDGNQPYAIIGNSLQAVGAAVLADEADNTLDQYGNIIPAIGNVIVLRGVFLDDLDLAITGDLFQATGGSLSIYTAIEDEELVNVYANGLQVVGNGAQALAGIQEKQDIDSEDLAIAGGWIQATGAIIAALQETHDYLNPNEQKVKIADPKDENG</sequence>
<dbReference type="EMBL" id="JAFBEC010000007">
    <property type="protein sequence ID" value="MBM7633446.1"/>
    <property type="molecule type" value="Genomic_DNA"/>
</dbReference>